<dbReference type="EMBL" id="FUYE01000003">
    <property type="protein sequence ID" value="SKA84709.1"/>
    <property type="molecule type" value="Genomic_DNA"/>
</dbReference>
<accession>A0A1T4X5K6</accession>
<sequence length="380" mass="44098">MDYLPIFKRLPSYFTQRPMSVKYGMSHQVYAELPSLNASILKKRTPLDMLWEMRCPDDRPPKDCFDLGGQLHCAVLEPERWQSEFHVYDGDLPTQAERARWSQPLIWIPPDAPKKPTKAQLNAPKPSAKAKESIDWWQDFTLRAGGRTIVSEEEYCRAMEWQQFQEKTSGKLLLTSAEHDQVMQMRAALFRHHEIRRLLEAPGENEAVVEVWDPEYGVMKKARFDRLPNKTFNGKGDAVPSFVLDVKTTSANIDSDWAIRNEILKWGYHIQARYYLDILAAVLDEPARDRFYIPFVTTKEPYKARLYELHVQTPGDNLLIDAGNILYQRGEHTVGRLPMFIDAAHEFIQRVRECHEDPLGAWTAYEHEPARLVEASTNRN</sequence>
<gene>
    <name evidence="2" type="ORF">SAMN02745166_01048</name>
</gene>
<evidence type="ECO:0000259" key="1">
    <source>
        <dbReference type="Pfam" id="PF12684"/>
    </source>
</evidence>
<protein>
    <recommendedName>
        <fullName evidence="1">Putative exodeoxyribonuclease 8 PDDEXK-like domain-containing protein</fullName>
    </recommendedName>
</protein>
<name>A0A1T4X5K6_9BACT</name>
<dbReference type="STRING" id="48467.SAMN02745166_01048"/>
<dbReference type="Gene3D" id="3.90.320.10">
    <property type="match status" value="1"/>
</dbReference>
<dbReference type="RefSeq" id="WP_078812259.1">
    <property type="nucleotide sequence ID" value="NZ_FUYE01000003.1"/>
</dbReference>
<dbReference type="InterPro" id="IPR024432">
    <property type="entry name" value="Put_RecE_PDDEXK-like_dom"/>
</dbReference>
<keyword evidence="3" id="KW-1185">Reference proteome</keyword>
<dbReference type="AlphaFoldDB" id="A0A1T4X5K6"/>
<evidence type="ECO:0000313" key="2">
    <source>
        <dbReference type="EMBL" id="SKA84709.1"/>
    </source>
</evidence>
<organism evidence="2 3">
    <name type="scientific">Prosthecobacter debontii</name>
    <dbReference type="NCBI Taxonomy" id="48467"/>
    <lineage>
        <taxon>Bacteria</taxon>
        <taxon>Pseudomonadati</taxon>
        <taxon>Verrucomicrobiota</taxon>
        <taxon>Verrucomicrobiia</taxon>
        <taxon>Verrucomicrobiales</taxon>
        <taxon>Verrucomicrobiaceae</taxon>
        <taxon>Prosthecobacter</taxon>
    </lineage>
</organism>
<dbReference type="OrthoDB" id="256590at2"/>
<proteinExistence type="predicted"/>
<dbReference type="InterPro" id="IPR011604">
    <property type="entry name" value="PDDEXK-like_dom_sf"/>
</dbReference>
<evidence type="ECO:0000313" key="3">
    <source>
        <dbReference type="Proteomes" id="UP000190774"/>
    </source>
</evidence>
<feature type="domain" description="Putative exodeoxyribonuclease 8 PDDEXK-like" evidence="1">
    <location>
        <begin position="162"/>
        <end position="311"/>
    </location>
</feature>
<dbReference type="Pfam" id="PF12684">
    <property type="entry name" value="DUF3799"/>
    <property type="match status" value="1"/>
</dbReference>
<reference evidence="3" key="1">
    <citation type="submission" date="2017-02" db="EMBL/GenBank/DDBJ databases">
        <authorList>
            <person name="Varghese N."/>
            <person name="Submissions S."/>
        </authorList>
    </citation>
    <scope>NUCLEOTIDE SEQUENCE [LARGE SCALE GENOMIC DNA]</scope>
    <source>
        <strain evidence="3">ATCC 700200</strain>
    </source>
</reference>
<dbReference type="Proteomes" id="UP000190774">
    <property type="component" value="Unassembled WGS sequence"/>
</dbReference>